<sequence>MIDRLSAPKQPKDLMRYPNLLCIALCATSMLAFIACSKSSLPEPATTPTPAEAVTEATTPVGTVIYTSNGYKLTFTNNASGFDDATRQKFVNMYFSIYPQLLNRFYTGATKQVTFVIDPNYTGVAYTSGTTVTYSAAWLSSHPQDVDVLTHEVMHVVQAYTGGTPGWLTEGIADYVRYKYGVNNGPAGWSLPAWSSTQSYTNSYRVTARFLAWLELHVSSTIITSLNTALRNQTYTSNTWNQLTGKSVDQLWTDYSNSPAL</sequence>
<reference evidence="1 2" key="1">
    <citation type="submission" date="2016-11" db="EMBL/GenBank/DDBJ databases">
        <authorList>
            <person name="Jaros S."/>
            <person name="Januszkiewicz K."/>
            <person name="Wedrychowicz H."/>
        </authorList>
    </citation>
    <scope>NUCLEOTIDE SEQUENCE [LARGE SCALE GENOMIC DNA]</scope>
    <source>
        <strain evidence="1 2">DSM 27406</strain>
    </source>
</reference>
<dbReference type="PANTHER" id="PTHR33321">
    <property type="match status" value="1"/>
</dbReference>
<dbReference type="EMBL" id="FRBL01000008">
    <property type="protein sequence ID" value="SHM46172.1"/>
    <property type="molecule type" value="Genomic_DNA"/>
</dbReference>
<dbReference type="InterPro" id="IPR007541">
    <property type="entry name" value="Uncharacterised_BSP"/>
</dbReference>
<dbReference type="Pfam" id="PF04450">
    <property type="entry name" value="BSP"/>
    <property type="match status" value="1"/>
</dbReference>
<dbReference type="Proteomes" id="UP000184420">
    <property type="component" value="Unassembled WGS sequence"/>
</dbReference>
<keyword evidence="2" id="KW-1185">Reference proteome</keyword>
<dbReference type="PANTHER" id="PTHR33321:SF12">
    <property type="entry name" value="PLANT BASIC SECRETORY PROTEIN (BSP) FAMILY PROTEIN"/>
    <property type="match status" value="1"/>
</dbReference>
<accession>A0A1M7IZR7</accession>
<name>A0A1M7IZR7_9BACT</name>
<dbReference type="AlphaFoldDB" id="A0A1M7IZR7"/>
<evidence type="ECO:0000313" key="1">
    <source>
        <dbReference type="EMBL" id="SHM46172.1"/>
    </source>
</evidence>
<proteinExistence type="predicted"/>
<dbReference type="SUPFAM" id="SSF55486">
    <property type="entry name" value="Metalloproteases ('zincins'), catalytic domain"/>
    <property type="match status" value="1"/>
</dbReference>
<organism evidence="1 2">
    <name type="scientific">Chitinophaga jiangningensis</name>
    <dbReference type="NCBI Taxonomy" id="1419482"/>
    <lineage>
        <taxon>Bacteria</taxon>
        <taxon>Pseudomonadati</taxon>
        <taxon>Bacteroidota</taxon>
        <taxon>Chitinophagia</taxon>
        <taxon>Chitinophagales</taxon>
        <taxon>Chitinophagaceae</taxon>
        <taxon>Chitinophaga</taxon>
    </lineage>
</organism>
<gene>
    <name evidence="1" type="ORF">SAMN05444266_108160</name>
</gene>
<evidence type="ECO:0000313" key="2">
    <source>
        <dbReference type="Proteomes" id="UP000184420"/>
    </source>
</evidence>
<dbReference type="STRING" id="1419482.SAMN05444266_108160"/>
<protein>
    <submittedName>
        <fullName evidence="1">Peptidase</fullName>
    </submittedName>
</protein>